<dbReference type="EMBL" id="JAERRB010000001">
    <property type="protein sequence ID" value="MBL0739876.1"/>
    <property type="molecule type" value="Genomic_DNA"/>
</dbReference>
<comment type="caution">
    <text evidence="3">The sequence shown here is derived from an EMBL/GenBank/DDBJ whole genome shotgun (WGS) entry which is preliminary data.</text>
</comment>
<sequence length="75" mass="8378">MKLFFILLNLIALAFSVLWLYNSRDWEPLITAIGLVGTLIAQFFTGKKTKSGMRQRGGRNSKNYQAGGDININGK</sequence>
<name>A0ABS1KKA4_9BACT</name>
<dbReference type="RefSeq" id="WP_202006839.1">
    <property type="nucleotide sequence ID" value="NZ_JAERRB010000001.1"/>
</dbReference>
<keyword evidence="2" id="KW-0472">Membrane</keyword>
<accession>A0ABS1KKA4</accession>
<evidence type="ECO:0000256" key="2">
    <source>
        <dbReference type="SAM" id="Phobius"/>
    </source>
</evidence>
<organism evidence="3 4">
    <name type="scientific">Chryseolinea lacunae</name>
    <dbReference type="NCBI Taxonomy" id="2801331"/>
    <lineage>
        <taxon>Bacteria</taxon>
        <taxon>Pseudomonadati</taxon>
        <taxon>Bacteroidota</taxon>
        <taxon>Cytophagia</taxon>
        <taxon>Cytophagales</taxon>
        <taxon>Fulvivirgaceae</taxon>
        <taxon>Chryseolinea</taxon>
    </lineage>
</organism>
<evidence type="ECO:0000313" key="4">
    <source>
        <dbReference type="Proteomes" id="UP000613030"/>
    </source>
</evidence>
<evidence type="ECO:0000313" key="3">
    <source>
        <dbReference type="EMBL" id="MBL0739876.1"/>
    </source>
</evidence>
<proteinExistence type="predicted"/>
<keyword evidence="2" id="KW-0812">Transmembrane</keyword>
<protein>
    <submittedName>
        <fullName evidence="3">Uncharacterized protein</fullName>
    </submittedName>
</protein>
<keyword evidence="2" id="KW-1133">Transmembrane helix</keyword>
<gene>
    <name evidence="3" type="ORF">JI741_01540</name>
</gene>
<evidence type="ECO:0000256" key="1">
    <source>
        <dbReference type="SAM" id="MobiDB-lite"/>
    </source>
</evidence>
<feature type="transmembrane region" description="Helical" evidence="2">
    <location>
        <begin position="26"/>
        <end position="46"/>
    </location>
</feature>
<dbReference type="Proteomes" id="UP000613030">
    <property type="component" value="Unassembled WGS sequence"/>
</dbReference>
<keyword evidence="4" id="KW-1185">Reference proteome</keyword>
<reference evidence="3 4" key="1">
    <citation type="submission" date="2021-01" db="EMBL/GenBank/DDBJ databases">
        <title>Chryseolinea sp. Jin1 Genome sequencing and assembly.</title>
        <authorList>
            <person name="Kim I."/>
        </authorList>
    </citation>
    <scope>NUCLEOTIDE SEQUENCE [LARGE SCALE GENOMIC DNA]</scope>
    <source>
        <strain evidence="3 4">Jin1</strain>
    </source>
</reference>
<feature type="region of interest" description="Disordered" evidence="1">
    <location>
        <begin position="51"/>
        <end position="75"/>
    </location>
</feature>